<dbReference type="AlphaFoldDB" id="I9NQC2"/>
<feature type="transmembrane region" description="Helical" evidence="1">
    <location>
        <begin position="21"/>
        <end position="43"/>
    </location>
</feature>
<proteinExistence type="predicted"/>
<reference evidence="2 3" key="1">
    <citation type="journal article" date="2015" name="Genome Announc.">
        <title>Complete Genome Sequence of Pelosinus fermentans JBW45, a Member of a Remarkably Competitive Group of Negativicutes in the Firmicutes Phylum.</title>
        <authorList>
            <person name="De Leon K.B."/>
            <person name="Utturkar S.M."/>
            <person name="Camilleri L.B."/>
            <person name="Elias D.A."/>
            <person name="Arkin A.P."/>
            <person name="Fields M.W."/>
            <person name="Brown S.D."/>
            <person name="Wall J.D."/>
        </authorList>
    </citation>
    <scope>NUCLEOTIDE SEQUENCE [LARGE SCALE GENOMIC DNA]</scope>
    <source>
        <strain evidence="2 3">JBW45</strain>
    </source>
</reference>
<sequence length="549" mass="63606">MEYGREMIKSISVIIKNTNRKYLITVIAVMISIVLIVSGSFVYKNLTLIPEMFELNSELRAEGYYMGEFEFKMVGIVYYIDKGQYITAFSRLNQFHKQLKNREGLIKVPKFADKKEELEFYLGLQNPRTGAFMDDSYPLCTYVGSTLNMVNHLELLTKDLGQPLHLRYQLSFLDQMNTGEKLKTYLDDLSTAGWIASKLPKTPYILAFEIVYFSDLERVNLYDFSPEWKHALLQWFYEKQDSKTGFWGPRLRSSGQLLDSGDLVATSHIVRLFVDDQGNNRHSEFPLRYKEAMFANTLQKLSMPMPKNLAEQHDWSLATFRALRILTNFLWSDASTENKDSARKIMENIMRNKFEKFYIPDQGAFSYYSGALEADLDGTGEILDMLRNIGVLSRARQERLWGKNDQTITDLGVYNVSEIKEDDFELLKNFSDINSIRLYRIDPVHDSYTSNVVSVIYPKETSVLDSMELLPKMSRWLNETPQNMGNWISKEWLIQELAAIQNQPVPVSKGGIPLELANTVLQNNRELIVVGFDILQVPKYKMTIRIKYK</sequence>
<evidence type="ECO:0000313" key="2">
    <source>
        <dbReference type="EMBL" id="AJQ28372.1"/>
    </source>
</evidence>
<dbReference type="EMBL" id="CP010978">
    <property type="protein sequence ID" value="AJQ28372.1"/>
    <property type="molecule type" value="Genomic_DNA"/>
</dbReference>
<evidence type="ECO:0000313" key="3">
    <source>
        <dbReference type="Proteomes" id="UP000005361"/>
    </source>
</evidence>
<dbReference type="KEGG" id="pft:JBW_03029"/>
<accession>I9NQC2</accession>
<gene>
    <name evidence="2" type="ORF">JBW_03029</name>
</gene>
<keyword evidence="1" id="KW-0472">Membrane</keyword>
<organism evidence="2 3">
    <name type="scientific">Pelosinus fermentans JBW45</name>
    <dbReference type="NCBI Taxonomy" id="1192197"/>
    <lineage>
        <taxon>Bacteria</taxon>
        <taxon>Bacillati</taxon>
        <taxon>Bacillota</taxon>
        <taxon>Negativicutes</taxon>
        <taxon>Selenomonadales</taxon>
        <taxon>Sporomusaceae</taxon>
        <taxon>Pelosinus</taxon>
    </lineage>
</organism>
<name>I9NQC2_9FIRM</name>
<dbReference type="STRING" id="1192197.JBW_03029"/>
<protein>
    <submittedName>
        <fullName evidence="2">Uncharacterized protein</fullName>
    </submittedName>
</protein>
<keyword evidence="1" id="KW-0812">Transmembrane</keyword>
<reference evidence="3" key="2">
    <citation type="submission" date="2015-02" db="EMBL/GenBank/DDBJ databases">
        <title>Complete Genome Sequence of Pelosinus fermentans JBW45.</title>
        <authorList>
            <person name="De Leon K.B."/>
            <person name="Utturkar S.M."/>
            <person name="Camilleri L.B."/>
            <person name="Arkin A.P."/>
            <person name="Fields M.W."/>
            <person name="Brown S.D."/>
            <person name="Wall J.D."/>
        </authorList>
    </citation>
    <scope>NUCLEOTIDE SEQUENCE [LARGE SCALE GENOMIC DNA]</scope>
    <source>
        <strain evidence="3">JBW45</strain>
    </source>
</reference>
<evidence type="ECO:0000256" key="1">
    <source>
        <dbReference type="SAM" id="Phobius"/>
    </source>
</evidence>
<dbReference type="Proteomes" id="UP000005361">
    <property type="component" value="Chromosome"/>
</dbReference>
<dbReference type="HOGENOM" id="CLU_495948_0_0_9"/>
<keyword evidence="1" id="KW-1133">Transmembrane helix</keyword>